<proteinExistence type="predicted"/>
<name>A0A373A4F6_9ACTN</name>
<dbReference type="Pfam" id="PF14258">
    <property type="entry name" value="DUF4350"/>
    <property type="match status" value="1"/>
</dbReference>
<dbReference type="AlphaFoldDB" id="A0A373A4F6"/>
<dbReference type="InterPro" id="IPR025646">
    <property type="entry name" value="DUF4350"/>
</dbReference>
<reference evidence="2 3" key="1">
    <citation type="submission" date="2018-08" db="EMBL/GenBank/DDBJ databases">
        <title>Diversity &amp; Physiological Properties of Lignin-Decomposing Actinobacteria from Soil.</title>
        <authorList>
            <person name="Roh S.G."/>
            <person name="Kim S.B."/>
        </authorList>
    </citation>
    <scope>NUCLEOTIDE SEQUENCE [LARGE SCALE GENOMIC DNA]</scope>
    <source>
        <strain evidence="2 3">MMS17-GH009</strain>
    </source>
</reference>
<evidence type="ECO:0000259" key="1">
    <source>
        <dbReference type="Pfam" id="PF14258"/>
    </source>
</evidence>
<dbReference type="EMBL" id="QVIG01000001">
    <property type="protein sequence ID" value="RGD63026.1"/>
    <property type="molecule type" value="Genomic_DNA"/>
</dbReference>
<comment type="caution">
    <text evidence="2">The sequence shown here is derived from an EMBL/GenBank/DDBJ whole genome shotgun (WGS) entry which is preliminary data.</text>
</comment>
<sequence length="379" mass="39866">MWRRARWYLAVLAALLIGAAAVSALGQDRRYPPLDPRSYDRDGAHAVVALLERQGLKAEFTTDPATAAAGPDTLVLPEPDLLDPAQLRAVAAARHRRLVLVTPGPAALTALAPGIRLSDDAGGLPYASVRSTPPECALTEAVRAGSAQQGGMLYTSGSRGTGCYPRAHGYPLVVLPAGDGDRDVVVLGSGTFLHNGELAKDGDAALALGLLGSQPRLTWHLPDYSAPLPEGARTKSFGDFLPSGWHWAGYQLAVAAVLAALWRGRRLGPVVSENLPVVVRAAETTEGRARLYRRAKARGRAAEALRGATAHRLAPALGVPLQAGAPDPDALCVALADRLSERPAGDVRALLYGPPPTDDAALLRLADDLDALERQVRNP</sequence>
<evidence type="ECO:0000313" key="3">
    <source>
        <dbReference type="Proteomes" id="UP000263377"/>
    </source>
</evidence>
<protein>
    <submittedName>
        <fullName evidence="2">DUF4350 domain-containing protein</fullName>
    </submittedName>
</protein>
<gene>
    <name evidence="2" type="ORF">DR950_20935</name>
</gene>
<keyword evidence="3" id="KW-1185">Reference proteome</keyword>
<feature type="domain" description="DUF4350" evidence="1">
    <location>
        <begin position="38"/>
        <end position="211"/>
    </location>
</feature>
<organism evidence="2 3">
    <name type="scientific">Kitasatospora xanthocidica</name>
    <dbReference type="NCBI Taxonomy" id="83382"/>
    <lineage>
        <taxon>Bacteria</taxon>
        <taxon>Bacillati</taxon>
        <taxon>Actinomycetota</taxon>
        <taxon>Actinomycetes</taxon>
        <taxon>Kitasatosporales</taxon>
        <taxon>Streptomycetaceae</taxon>
        <taxon>Kitasatospora</taxon>
    </lineage>
</organism>
<accession>A0A373A4F6</accession>
<evidence type="ECO:0000313" key="2">
    <source>
        <dbReference type="EMBL" id="RGD63026.1"/>
    </source>
</evidence>
<dbReference type="Proteomes" id="UP000263377">
    <property type="component" value="Unassembled WGS sequence"/>
</dbReference>